<protein>
    <submittedName>
        <fullName evidence="9">GAF domain-containing protein</fullName>
    </submittedName>
</protein>
<dbReference type="InterPro" id="IPR001054">
    <property type="entry name" value="A/G_cyclase"/>
</dbReference>
<keyword evidence="2" id="KW-0812">Transmembrane</keyword>
<dbReference type="RefSeq" id="WP_197960382.1">
    <property type="nucleotide sequence ID" value="NZ_JACCHP010000009.1"/>
</dbReference>
<dbReference type="PROSITE" id="PS00452">
    <property type="entry name" value="GUANYLATE_CYCLASE_1"/>
    <property type="match status" value="1"/>
</dbReference>
<dbReference type="InterPro" id="IPR029016">
    <property type="entry name" value="GAF-like_dom_sf"/>
</dbReference>
<evidence type="ECO:0000256" key="3">
    <source>
        <dbReference type="ARBA" id="ARBA00022741"/>
    </source>
</evidence>
<evidence type="ECO:0000256" key="7">
    <source>
        <dbReference type="RuleBase" id="RU000405"/>
    </source>
</evidence>
<dbReference type="SUPFAM" id="SSF55073">
    <property type="entry name" value="Nucleotide cyclase"/>
    <property type="match status" value="1"/>
</dbReference>
<evidence type="ECO:0000313" key="9">
    <source>
        <dbReference type="EMBL" id="MBH5399117.1"/>
    </source>
</evidence>
<dbReference type="Pfam" id="PF00211">
    <property type="entry name" value="Guanylate_cyc"/>
    <property type="match status" value="1"/>
</dbReference>
<dbReference type="InterPro" id="IPR003018">
    <property type="entry name" value="GAF"/>
</dbReference>
<keyword evidence="10" id="KW-1185">Reference proteome</keyword>
<evidence type="ECO:0000256" key="1">
    <source>
        <dbReference type="ARBA" id="ARBA00004370"/>
    </source>
</evidence>
<comment type="caution">
    <text evidence="9">The sequence shown here is derived from an EMBL/GenBank/DDBJ whole genome shotgun (WGS) entry which is preliminary data.</text>
</comment>
<keyword evidence="5" id="KW-0472">Membrane</keyword>
<comment type="subcellular location">
    <subcellularLocation>
        <location evidence="1">Membrane</location>
    </subcellularLocation>
</comment>
<dbReference type="PANTHER" id="PTHR11920:SF335">
    <property type="entry name" value="GUANYLATE CYCLASE"/>
    <property type="match status" value="1"/>
</dbReference>
<accession>A0ABS0PPL1</accession>
<dbReference type="InterPro" id="IPR050401">
    <property type="entry name" value="Cyclic_nucleotide_synthase"/>
</dbReference>
<feature type="domain" description="Guanylate cyclase" evidence="8">
    <location>
        <begin position="243"/>
        <end position="374"/>
    </location>
</feature>
<evidence type="ECO:0000259" key="8">
    <source>
        <dbReference type="PROSITE" id="PS50125"/>
    </source>
</evidence>
<evidence type="ECO:0000256" key="5">
    <source>
        <dbReference type="ARBA" id="ARBA00023136"/>
    </source>
</evidence>
<reference evidence="9 10" key="1">
    <citation type="submission" date="2020-07" db="EMBL/GenBank/DDBJ databases">
        <title>Bradyrhizobium diversity isolated from nodules of indigenous legumes of Western Australia.</title>
        <authorList>
            <person name="Klepa M.S."/>
        </authorList>
    </citation>
    <scope>NUCLEOTIDE SEQUENCE [LARGE SCALE GENOMIC DNA]</scope>
    <source>
        <strain evidence="9 10">CNPSo 4010</strain>
    </source>
</reference>
<dbReference type="PROSITE" id="PS50125">
    <property type="entry name" value="GUANYLATE_CYCLASE_2"/>
    <property type="match status" value="1"/>
</dbReference>
<dbReference type="CDD" id="cd07302">
    <property type="entry name" value="CHD"/>
    <property type="match status" value="1"/>
</dbReference>
<dbReference type="PANTHER" id="PTHR11920">
    <property type="entry name" value="GUANYLYL CYCLASE"/>
    <property type="match status" value="1"/>
</dbReference>
<dbReference type="SMART" id="SM00044">
    <property type="entry name" value="CYCc"/>
    <property type="match status" value="1"/>
</dbReference>
<keyword evidence="4" id="KW-1133">Transmembrane helix</keyword>
<evidence type="ECO:0000313" key="10">
    <source>
        <dbReference type="Proteomes" id="UP000807370"/>
    </source>
</evidence>
<keyword evidence="3" id="KW-0547">Nucleotide-binding</keyword>
<name>A0ABS0PPL1_9BRAD</name>
<keyword evidence="6 7" id="KW-0456">Lyase</keyword>
<comment type="similarity">
    <text evidence="7">Belongs to the adenylyl cyclase class-4/guanylyl cyclase family.</text>
</comment>
<dbReference type="Proteomes" id="UP000807370">
    <property type="component" value="Unassembled WGS sequence"/>
</dbReference>
<dbReference type="Gene3D" id="3.30.450.40">
    <property type="match status" value="1"/>
</dbReference>
<organism evidence="9 10">
    <name type="scientific">Bradyrhizobium agreste</name>
    <dbReference type="NCBI Taxonomy" id="2751811"/>
    <lineage>
        <taxon>Bacteria</taxon>
        <taxon>Pseudomonadati</taxon>
        <taxon>Pseudomonadota</taxon>
        <taxon>Alphaproteobacteria</taxon>
        <taxon>Hyphomicrobiales</taxon>
        <taxon>Nitrobacteraceae</taxon>
        <taxon>Bradyrhizobium</taxon>
    </lineage>
</organism>
<evidence type="ECO:0000256" key="2">
    <source>
        <dbReference type="ARBA" id="ARBA00022692"/>
    </source>
</evidence>
<evidence type="ECO:0000256" key="4">
    <source>
        <dbReference type="ARBA" id="ARBA00022989"/>
    </source>
</evidence>
<evidence type="ECO:0000256" key="6">
    <source>
        <dbReference type="ARBA" id="ARBA00023239"/>
    </source>
</evidence>
<dbReference type="SMART" id="SM00065">
    <property type="entry name" value="GAF"/>
    <property type="match status" value="1"/>
</dbReference>
<dbReference type="Pfam" id="PF01590">
    <property type="entry name" value="GAF"/>
    <property type="match status" value="1"/>
</dbReference>
<dbReference type="SUPFAM" id="SSF55781">
    <property type="entry name" value="GAF domain-like"/>
    <property type="match status" value="1"/>
</dbReference>
<sequence length="441" mass="49566">MPGFLGAAGNALAFQADLLHEYAMHRPIPAREPERLDALRSYAILDTLPEVGLNEITDLAAQICGCPAALISFVDESRQWVKAKYGLPPDMSECPREISICQATICNNDILYVPELEKDERFNTSPLVTGDLALRFYCGAPLITPDGHALGTLCVIDFQPRELSFEQREALRRLSRQTMVHLELRRQLLARNEMLRKMESARDQALAEKAESERLLLNILPASIADELKTNARVQPRFFDSATVILIDFKGFTRLVETLEPASVVDQLDQHFSRFDEIMARHRLEKLKTIGDAYLAVAGVPEPSHSHALDTALCALEVLDHLAKLNRQREKLRLPAWKARVGINTGPVIAGVVGKHKFTYDIWGNTVNTAQRLESAAEEGRICIAESTWHHVRSRFETESRGPVEVKHRGLVNMYYLNRIKPEFADDPGGIVPNDQFWKGS</sequence>
<proteinExistence type="inferred from homology"/>
<dbReference type="Gene3D" id="3.30.70.1230">
    <property type="entry name" value="Nucleotide cyclase"/>
    <property type="match status" value="1"/>
</dbReference>
<dbReference type="InterPro" id="IPR018297">
    <property type="entry name" value="A/G_cyclase_CS"/>
</dbReference>
<gene>
    <name evidence="9" type="ORF">HZZ13_15230</name>
</gene>
<dbReference type="InterPro" id="IPR029787">
    <property type="entry name" value="Nucleotide_cyclase"/>
</dbReference>
<dbReference type="EMBL" id="JACCHP010000009">
    <property type="protein sequence ID" value="MBH5399117.1"/>
    <property type="molecule type" value="Genomic_DNA"/>
</dbReference>